<dbReference type="GO" id="GO:0009088">
    <property type="term" value="P:threonine biosynthetic process"/>
    <property type="evidence" value="ECO:0007669"/>
    <property type="project" value="UniProtKB-KW"/>
</dbReference>
<name>U5KMU2_HERMU</name>
<sequence>MASQTASAPAAPPTRVSLRVPATTANLGPAYDTLGMALSIFMELTVEVADAYSFVVEGEGAEHISTDPADNLVVQTCRIAFEEHAKKPMPPLKFTMKNNIPFGCGCGSSSAAAVAGFVAGMTLSGFTMATREQEELLSVITKIEGHPDNASPAIYGGIQLGFIDEHGNVHTHRVPTPPNLSVVLFVPNKLMKASTNVTRELVPTTVPLSSAIHNISRTAMLVLGLCTGELRLLANSSDCLHEMQRSNTLYPHYKPCADAARANGAEYCFLSGAGPTVLAFVSGRRGDFLAQPHGERRAEAVAEAMVKAAAAAGVAGKAIITQPSDLGVHLTGVHSIKPDVLYVNI</sequence>
<dbReference type="PANTHER" id="PTHR20861">
    <property type="entry name" value="HOMOSERINE/4-DIPHOSPHOCYTIDYL-2-C-METHYL-D-ERYTHRITOL KINASE"/>
    <property type="match status" value="1"/>
</dbReference>
<evidence type="ECO:0000259" key="7">
    <source>
        <dbReference type="Pfam" id="PF00288"/>
    </source>
</evidence>
<accession>U5KMU2</accession>
<dbReference type="AlphaFoldDB" id="U5KMU2"/>
<dbReference type="HAMAP" id="MF_00384">
    <property type="entry name" value="Homoser_kinase"/>
    <property type="match status" value="1"/>
</dbReference>
<dbReference type="PIRSF" id="PIRSF000676">
    <property type="entry name" value="Homoser_kin"/>
    <property type="match status" value="1"/>
</dbReference>
<dbReference type="InterPro" id="IPR036554">
    <property type="entry name" value="GHMP_kinase_C_sf"/>
</dbReference>
<evidence type="ECO:0000259" key="8">
    <source>
        <dbReference type="Pfam" id="PF08544"/>
    </source>
</evidence>
<dbReference type="Gene3D" id="3.30.230.10">
    <property type="match status" value="1"/>
</dbReference>
<keyword evidence="6" id="KW-0067">ATP-binding</keyword>
<evidence type="ECO:0000256" key="4">
    <source>
        <dbReference type="ARBA" id="ARBA00022741"/>
    </source>
</evidence>
<dbReference type="GO" id="GO:0005524">
    <property type="term" value="F:ATP binding"/>
    <property type="evidence" value="ECO:0007669"/>
    <property type="project" value="UniProtKB-KW"/>
</dbReference>
<dbReference type="InterPro" id="IPR014721">
    <property type="entry name" value="Ribsml_uS5_D2-typ_fold_subgr"/>
</dbReference>
<keyword evidence="2 9" id="KW-0808">Transferase</keyword>
<dbReference type="GO" id="GO:0004413">
    <property type="term" value="F:homoserine kinase activity"/>
    <property type="evidence" value="ECO:0007669"/>
    <property type="project" value="UniProtKB-EC"/>
</dbReference>
<dbReference type="SUPFAM" id="SSF54211">
    <property type="entry name" value="Ribosomal protein S5 domain 2-like"/>
    <property type="match status" value="1"/>
</dbReference>
<evidence type="ECO:0000256" key="2">
    <source>
        <dbReference type="ARBA" id="ARBA00022679"/>
    </source>
</evidence>
<dbReference type="PRINTS" id="PR00958">
    <property type="entry name" value="HOMSERKINASE"/>
</dbReference>
<protein>
    <submittedName>
        <fullName evidence="9">Homoserine kinase</fullName>
        <ecNumber evidence="9">2.7.1.39</ecNumber>
    </submittedName>
</protein>
<evidence type="ECO:0000256" key="1">
    <source>
        <dbReference type="ARBA" id="ARBA00022605"/>
    </source>
</evidence>
<dbReference type="SUPFAM" id="SSF55060">
    <property type="entry name" value="GHMP Kinase, C-terminal domain"/>
    <property type="match status" value="1"/>
</dbReference>
<feature type="domain" description="GHMP kinase C-terminal" evidence="8">
    <location>
        <begin position="233"/>
        <end position="305"/>
    </location>
</feature>
<dbReference type="NCBIfam" id="TIGR00191">
    <property type="entry name" value="thrB"/>
    <property type="match status" value="1"/>
</dbReference>
<dbReference type="InterPro" id="IPR013750">
    <property type="entry name" value="GHMP_kinase_C_dom"/>
</dbReference>
<evidence type="ECO:0000256" key="5">
    <source>
        <dbReference type="ARBA" id="ARBA00022777"/>
    </source>
</evidence>
<organism evidence="9">
    <name type="scientific">Herpetomonas muscarum</name>
    <dbReference type="NCBI Taxonomy" id="5718"/>
    <lineage>
        <taxon>Eukaryota</taxon>
        <taxon>Discoba</taxon>
        <taxon>Euglenozoa</taxon>
        <taxon>Kinetoplastea</taxon>
        <taxon>Metakinetoplastina</taxon>
        <taxon>Trypanosomatida</taxon>
        <taxon>Trypanosomatidae</taxon>
        <taxon>Herpetomonas</taxon>
    </lineage>
</organism>
<keyword evidence="5 9" id="KW-0418">Kinase</keyword>
<feature type="domain" description="GHMP kinase N-terminal" evidence="7">
    <location>
        <begin position="71"/>
        <end position="157"/>
    </location>
</feature>
<dbReference type="InterPro" id="IPR006204">
    <property type="entry name" value="GHMP_kinase_N_dom"/>
</dbReference>
<dbReference type="EMBL" id="KC503398">
    <property type="protein sequence ID" value="AGT02564.1"/>
    <property type="molecule type" value="Genomic_DNA"/>
</dbReference>
<dbReference type="Pfam" id="PF00288">
    <property type="entry name" value="GHMP_kinases_N"/>
    <property type="match status" value="1"/>
</dbReference>
<evidence type="ECO:0000256" key="6">
    <source>
        <dbReference type="ARBA" id="ARBA00022840"/>
    </source>
</evidence>
<evidence type="ECO:0000313" key="9">
    <source>
        <dbReference type="EMBL" id="AGT02564.1"/>
    </source>
</evidence>
<proteinExistence type="inferred from homology"/>
<evidence type="ECO:0000256" key="3">
    <source>
        <dbReference type="ARBA" id="ARBA00022697"/>
    </source>
</evidence>
<dbReference type="Pfam" id="PF08544">
    <property type="entry name" value="GHMP_kinases_C"/>
    <property type="match status" value="1"/>
</dbReference>
<reference evidence="9" key="1">
    <citation type="submission" date="2013-01" db="EMBL/GenBank/DDBJ databases">
        <title>Genomic Cooperation Between Trypanosomatids and Their Bacterial Endosymbionts in the Synthesis of Essential Amino Acids Heavily Influenced by Multiple Lateral Gene Transfer Events.</title>
        <authorList>
            <person name="Alves J.M.P."/>
            <person name="Klein C."/>
            <person name="Maia da Silva F."/>
            <person name="Costa Martins A.G."/>
            <person name="Serrano M.G."/>
            <person name="Buck G.A."/>
            <person name="Vasconcelos A.T.R."/>
            <person name="France-Sagot M."/>
            <person name="Teixeira M.M.G."/>
            <person name="Motta M.C.M."/>
            <person name="Camargo E.P."/>
        </authorList>
    </citation>
    <scope>NUCLEOTIDE SEQUENCE</scope>
</reference>
<keyword evidence="4" id="KW-0547">Nucleotide-binding</keyword>
<keyword evidence="3" id="KW-0791">Threonine biosynthesis</keyword>
<dbReference type="EC" id="2.7.1.39" evidence="9"/>
<dbReference type="PANTHER" id="PTHR20861:SF1">
    <property type="entry name" value="HOMOSERINE KINASE"/>
    <property type="match status" value="1"/>
</dbReference>
<dbReference type="InterPro" id="IPR020568">
    <property type="entry name" value="Ribosomal_Su5_D2-typ_SF"/>
</dbReference>
<dbReference type="InterPro" id="IPR000870">
    <property type="entry name" value="Homoserine_kinase"/>
</dbReference>
<keyword evidence="1" id="KW-0028">Amino-acid biosynthesis</keyword>
<dbReference type="Gene3D" id="3.30.70.890">
    <property type="entry name" value="GHMP kinase, C-terminal domain"/>
    <property type="match status" value="1"/>
</dbReference>